<sequence length="755" mass="82047">MLHLDMYHLFVLLLLLLLLSPELRAEGEHTSTESVRLVGGDSHCAGTLEVKHNGEWRPVDGSAWTLKTAAAACRELDCGSAVSVEERKESSVRSMWWIKSDCVQFGSALRECASSLSSDYTSSILYLTCSDSVRLVNGTSLCSGRLEVKTNQSTQRWSSVCGDDFDQQDAEVVCRELGCGAPSVLQGALYGEVEPPMRTKEFQCGGHESALLDCSSSGSDRNTCSPGKAVGLTCSEPDAVRLVGGTSHCTGTLELKYQGEWRPVGHFDWPLKEAAAACRVLDCGSAVSVGGRKESSVRSVWIIWSDCVLSGSALRECATSDSSRSILNLTCSDSVRLVNGTSLCSGRLEVNTNQSTQRWSSVCEDDFDQQDAEVVCRELGCGAPSVLQGVLYVEVDPPMRTKEFQCGGHESALLDCRSSGSDRNTCSPGRAVRLTCSEPFRLVGGDSHCAGTLELKQVEWRPVFVHPWTLMTAAAACRELDCGSAVSVGQRKKSSVRSVWRIRSDCVLSGSALRECAASGSSSSILNLNCSGGRKESSDRNVWWIYSYCFEPGSALRDCAESRYSAYILDLTCSDLLLQPNISVSSMDRVSEAQQQRFQVFRGSTFTISCSIQPQYPGGSFQLTFNSSNSTHNSTQPAVNHSAHFPFPAAEPSHQGTYSCVYHLYVFSHNFSSESRLLSLPVSDPSDPSTRRPFIIGVVIFSLTLLLVITALYFSCKASRGQKPVRQNIELYENNLGVPEAEGWLTDEDGAQGAE</sequence>
<dbReference type="InterPro" id="IPR036772">
    <property type="entry name" value="SRCR-like_dom_sf"/>
</dbReference>
<evidence type="ECO:0000256" key="7">
    <source>
        <dbReference type="PROSITE-ProRule" id="PRU00196"/>
    </source>
</evidence>
<dbReference type="InterPro" id="IPR001190">
    <property type="entry name" value="SRCR"/>
</dbReference>
<organism evidence="12 13">
    <name type="scientific">Perca fluviatilis</name>
    <name type="common">European perch</name>
    <dbReference type="NCBI Taxonomy" id="8168"/>
    <lineage>
        <taxon>Eukaryota</taxon>
        <taxon>Metazoa</taxon>
        <taxon>Chordata</taxon>
        <taxon>Craniata</taxon>
        <taxon>Vertebrata</taxon>
        <taxon>Euteleostomi</taxon>
        <taxon>Actinopterygii</taxon>
        <taxon>Neopterygii</taxon>
        <taxon>Teleostei</taxon>
        <taxon>Neoteleostei</taxon>
        <taxon>Acanthomorphata</taxon>
        <taxon>Eupercaria</taxon>
        <taxon>Perciformes</taxon>
        <taxon>Percoidei</taxon>
        <taxon>Percidae</taxon>
        <taxon>Percinae</taxon>
        <taxon>Perca</taxon>
    </lineage>
</organism>
<reference evidence="12 13" key="1">
    <citation type="submission" date="2019-06" db="EMBL/GenBank/DDBJ databases">
        <title>A chromosome-scale genome assembly of the European perch, Perca fluviatilis.</title>
        <authorList>
            <person name="Roques C."/>
            <person name="Zahm M."/>
            <person name="Cabau C."/>
            <person name="Klopp C."/>
            <person name="Bouchez O."/>
            <person name="Donnadieu C."/>
            <person name="Kuhl H."/>
            <person name="Gislard M."/>
            <person name="Guendouz S."/>
            <person name="Journot L."/>
            <person name="Haffray P."/>
            <person name="Bestin A."/>
            <person name="Morvezen R."/>
            <person name="Feron R."/>
            <person name="Wen M."/>
            <person name="Jouanno E."/>
            <person name="Herpin A."/>
            <person name="Schartl M."/>
            <person name="Postlethwait J."/>
            <person name="Schaerlinger B."/>
            <person name="Chardard D."/>
            <person name="Lecocq T."/>
            <person name="Poncet C."/>
            <person name="Jaffrelo L."/>
            <person name="Lampietro C."/>
            <person name="Guiguen Y."/>
        </authorList>
    </citation>
    <scope>NUCLEOTIDE SEQUENCE [LARGE SCALE GENOMIC DNA]</scope>
    <source>
        <tissue evidence="12">Blood</tissue>
    </source>
</reference>
<dbReference type="Gene3D" id="3.10.250.10">
    <property type="entry name" value="SRCR-like domain"/>
    <property type="match status" value="5"/>
</dbReference>
<dbReference type="FunFam" id="3.10.250.10:FF:000013">
    <property type="entry name" value="CD163 molecule like 1"/>
    <property type="match status" value="2"/>
</dbReference>
<keyword evidence="3 9" id="KW-0732">Signal</keyword>
<keyword evidence="8" id="KW-0472">Membrane</keyword>
<evidence type="ECO:0000313" key="12">
    <source>
        <dbReference type="EMBL" id="KAF1375308.1"/>
    </source>
</evidence>
<dbReference type="Pfam" id="PF13895">
    <property type="entry name" value="Ig_2"/>
    <property type="match status" value="1"/>
</dbReference>
<evidence type="ECO:0000256" key="9">
    <source>
        <dbReference type="SAM" id="SignalP"/>
    </source>
</evidence>
<keyword evidence="8" id="KW-1133">Transmembrane helix</keyword>
<protein>
    <recommendedName>
        <fullName evidence="14">SRCR domain-containing protein</fullName>
    </recommendedName>
</protein>
<dbReference type="InterPro" id="IPR036179">
    <property type="entry name" value="Ig-like_dom_sf"/>
</dbReference>
<feature type="disulfide bond" evidence="7">
    <location>
        <begin position="406"/>
        <end position="416"/>
    </location>
</feature>
<comment type="caution">
    <text evidence="7">Lacks conserved residue(s) required for the propagation of feature annotation.</text>
</comment>
<feature type="domain" description="SRCR" evidence="10">
    <location>
        <begin position="133"/>
        <end position="235"/>
    </location>
</feature>
<dbReference type="PANTHER" id="PTHR48071">
    <property type="entry name" value="SRCR DOMAIN-CONTAINING PROTEIN"/>
    <property type="match status" value="1"/>
</dbReference>
<dbReference type="PRINTS" id="PR00258">
    <property type="entry name" value="SPERACTRCPTR"/>
</dbReference>
<keyword evidence="4" id="KW-0677">Repeat</keyword>
<feature type="disulfide bond" evidence="7">
    <location>
        <begin position="307"/>
        <end position="317"/>
    </location>
</feature>
<keyword evidence="8" id="KW-0812">Transmembrane</keyword>
<dbReference type="InterPro" id="IPR013783">
    <property type="entry name" value="Ig-like_fold"/>
</dbReference>
<dbReference type="EMBL" id="VHII01000020">
    <property type="protein sequence ID" value="KAF1375308.1"/>
    <property type="molecule type" value="Genomic_DNA"/>
</dbReference>
<gene>
    <name evidence="12" type="ORF">PFLUV_G00238330</name>
</gene>
<feature type="chain" id="PRO_5025558298" description="SRCR domain-containing protein" evidence="9">
    <location>
        <begin position="26"/>
        <end position="755"/>
    </location>
</feature>
<dbReference type="Gene3D" id="2.60.40.10">
    <property type="entry name" value="Immunoglobulins"/>
    <property type="match status" value="1"/>
</dbReference>
<evidence type="ECO:0000256" key="8">
    <source>
        <dbReference type="SAM" id="Phobius"/>
    </source>
</evidence>
<dbReference type="SUPFAM" id="SSF48726">
    <property type="entry name" value="Immunoglobulin"/>
    <property type="match status" value="1"/>
</dbReference>
<evidence type="ECO:0000256" key="6">
    <source>
        <dbReference type="ARBA" id="ARBA00023180"/>
    </source>
</evidence>
<feature type="domain" description="SRCR" evidence="10">
    <location>
        <begin position="240"/>
        <end position="340"/>
    </location>
</feature>
<proteinExistence type="predicted"/>
<evidence type="ECO:0000313" key="13">
    <source>
        <dbReference type="Proteomes" id="UP000465112"/>
    </source>
</evidence>
<dbReference type="AlphaFoldDB" id="A0A6A5E948"/>
<evidence type="ECO:0000256" key="2">
    <source>
        <dbReference type="ARBA" id="ARBA00022525"/>
    </source>
</evidence>
<dbReference type="GO" id="GO:0016020">
    <property type="term" value="C:membrane"/>
    <property type="evidence" value="ECO:0007669"/>
    <property type="project" value="InterPro"/>
</dbReference>
<feature type="domain" description="SRCR" evidence="10">
    <location>
        <begin position="440"/>
        <end position="574"/>
    </location>
</feature>
<comment type="caution">
    <text evidence="12">The sequence shown here is derived from an EMBL/GenBank/DDBJ whole genome shotgun (WGS) entry which is preliminary data.</text>
</comment>
<keyword evidence="5 7" id="KW-1015">Disulfide bond</keyword>
<evidence type="ECO:0000256" key="1">
    <source>
        <dbReference type="ARBA" id="ARBA00004613"/>
    </source>
</evidence>
<dbReference type="Proteomes" id="UP000465112">
    <property type="component" value="Chromosome 20"/>
</dbReference>
<dbReference type="Pfam" id="PF00530">
    <property type="entry name" value="SRCR"/>
    <property type="match status" value="5"/>
</dbReference>
<feature type="signal peptide" evidence="9">
    <location>
        <begin position="1"/>
        <end position="25"/>
    </location>
</feature>
<keyword evidence="6" id="KW-0325">Glycoprotein</keyword>
<feature type="domain" description="Ig-like" evidence="11">
    <location>
        <begin position="580"/>
        <end position="679"/>
    </location>
</feature>
<comment type="subcellular location">
    <subcellularLocation>
        <location evidence="1">Secreted</location>
    </subcellularLocation>
</comment>
<dbReference type="PROSITE" id="PS50287">
    <property type="entry name" value="SRCR_2"/>
    <property type="match status" value="5"/>
</dbReference>
<dbReference type="InterPro" id="IPR007110">
    <property type="entry name" value="Ig-like_dom"/>
</dbReference>
<dbReference type="SUPFAM" id="SSF56487">
    <property type="entry name" value="SRCR-like"/>
    <property type="match status" value="5"/>
</dbReference>
<keyword evidence="2" id="KW-0964">Secreted</keyword>
<feature type="domain" description="SRCR" evidence="10">
    <location>
        <begin position="35"/>
        <end position="130"/>
    </location>
</feature>
<accession>A0A6A5E948</accession>
<evidence type="ECO:0000259" key="11">
    <source>
        <dbReference type="PROSITE" id="PS50835"/>
    </source>
</evidence>
<dbReference type="SMART" id="SM00202">
    <property type="entry name" value="SR"/>
    <property type="match status" value="5"/>
</dbReference>
<evidence type="ECO:0000256" key="4">
    <source>
        <dbReference type="ARBA" id="ARBA00022737"/>
    </source>
</evidence>
<evidence type="ECO:0000259" key="10">
    <source>
        <dbReference type="PROSITE" id="PS50287"/>
    </source>
</evidence>
<name>A0A6A5E948_PERFL</name>
<dbReference type="PANTHER" id="PTHR48071:SF15">
    <property type="entry name" value="SRCR DOMAIN-CONTAINING PROTEIN"/>
    <property type="match status" value="1"/>
</dbReference>
<feature type="transmembrane region" description="Helical" evidence="8">
    <location>
        <begin position="694"/>
        <end position="716"/>
    </location>
</feature>
<feature type="domain" description="SRCR" evidence="10">
    <location>
        <begin position="335"/>
        <end position="437"/>
    </location>
</feature>
<evidence type="ECO:0000256" key="5">
    <source>
        <dbReference type="ARBA" id="ARBA00023157"/>
    </source>
</evidence>
<dbReference type="PROSITE" id="PS50835">
    <property type="entry name" value="IG_LIKE"/>
    <property type="match status" value="1"/>
</dbReference>
<keyword evidence="13" id="KW-1185">Reference proteome</keyword>
<evidence type="ECO:0008006" key="14">
    <source>
        <dbReference type="Google" id="ProtNLM"/>
    </source>
</evidence>
<feature type="disulfide bond" evidence="7">
    <location>
        <begin position="102"/>
        <end position="112"/>
    </location>
</feature>
<evidence type="ECO:0000256" key="3">
    <source>
        <dbReference type="ARBA" id="ARBA00022729"/>
    </source>
</evidence>
<feature type="disulfide bond" evidence="7">
    <location>
        <begin position="204"/>
        <end position="214"/>
    </location>
</feature>